<keyword evidence="1" id="KW-0732">Signal</keyword>
<evidence type="ECO:0000256" key="1">
    <source>
        <dbReference type="SAM" id="SignalP"/>
    </source>
</evidence>
<dbReference type="SUPFAM" id="SSF49452">
    <property type="entry name" value="Starch-binding domain-like"/>
    <property type="match status" value="1"/>
</dbReference>
<dbReference type="GO" id="GO:0030246">
    <property type="term" value="F:carbohydrate binding"/>
    <property type="evidence" value="ECO:0007669"/>
    <property type="project" value="InterPro"/>
</dbReference>
<evidence type="ECO:0000313" key="3">
    <source>
        <dbReference type="Proteomes" id="UP000195950"/>
    </source>
</evidence>
<dbReference type="InterPro" id="IPR013784">
    <property type="entry name" value="Carb-bd-like_fold"/>
</dbReference>
<evidence type="ECO:0000313" key="2">
    <source>
        <dbReference type="EMBL" id="OUP16563.1"/>
    </source>
</evidence>
<feature type="chain" id="PRO_5012531381" description="DUF2012 domain-containing protein" evidence="1">
    <location>
        <begin position="23"/>
        <end position="398"/>
    </location>
</feature>
<dbReference type="Pfam" id="PF13620">
    <property type="entry name" value="CarboxypepD_reg"/>
    <property type="match status" value="1"/>
</dbReference>
<proteinExistence type="predicted"/>
<gene>
    <name evidence="2" type="ORF">B5F32_15365</name>
</gene>
<evidence type="ECO:0008006" key="4">
    <source>
        <dbReference type="Google" id="ProtNLM"/>
    </source>
</evidence>
<dbReference type="Proteomes" id="UP000195950">
    <property type="component" value="Unassembled WGS sequence"/>
</dbReference>
<accession>A0A1Y4I8M3</accession>
<name>A0A1Y4I8M3_PARDI</name>
<protein>
    <recommendedName>
        <fullName evidence="4">DUF2012 domain-containing protein</fullName>
    </recommendedName>
</protein>
<feature type="signal peptide" evidence="1">
    <location>
        <begin position="1"/>
        <end position="22"/>
    </location>
</feature>
<dbReference type="RefSeq" id="WP_087345773.1">
    <property type="nucleotide sequence ID" value="NZ_NFJX01000015.1"/>
</dbReference>
<comment type="caution">
    <text evidence="2">The sequence shown here is derived from an EMBL/GenBank/DDBJ whole genome shotgun (WGS) entry which is preliminary data.</text>
</comment>
<organism evidence="2 3">
    <name type="scientific">Parabacteroides distasonis</name>
    <dbReference type="NCBI Taxonomy" id="823"/>
    <lineage>
        <taxon>Bacteria</taxon>
        <taxon>Pseudomonadati</taxon>
        <taxon>Bacteroidota</taxon>
        <taxon>Bacteroidia</taxon>
        <taxon>Bacteroidales</taxon>
        <taxon>Tannerellaceae</taxon>
        <taxon>Parabacteroides</taxon>
    </lineage>
</organism>
<sequence>MKKLMRTGACLLLVVSMTLCFAGCKKDDPDYENVTPPVVAVAHSISGRITSMSGEGIIATVTMGGSESKTTGEDGTFLFENVKSGTYTLKAEASGKLSKEVSVTVSGSEKSENRVWNVTLSNSGTEVTAKEDGSAEAVVSSETIKGNEEGKVEINVSAPVGAVPAGSLITITPTYSLEDASSLTKAVGSYLRATESVVLVGTNVSCSDVSVTLREPLNLVYDVDPDVATALTAQKYVNGQWVDADYTVEGNKVTVIADSFTSYTLLLGAEVTSSSSSEAVSFGQDSWDNLYGSGDMSVSSASYAYKIGTEIESFGTNRVTAYLVEILARIAGASVTTATGNYPINVILPVGTALTISGQQEVKALSVSALGRSVSGRQYGSVAIVTRTYNREHTGGSN</sequence>
<reference evidence="3" key="1">
    <citation type="submission" date="2017-04" db="EMBL/GenBank/DDBJ databases">
        <title>Function of individual gut microbiota members based on whole genome sequencing of pure cultures obtained from chicken caecum.</title>
        <authorList>
            <person name="Medvecky M."/>
            <person name="Cejkova D."/>
            <person name="Polansky O."/>
            <person name="Karasova D."/>
            <person name="Kubasova T."/>
            <person name="Cizek A."/>
            <person name="Rychlik I."/>
        </authorList>
    </citation>
    <scope>NUCLEOTIDE SEQUENCE [LARGE SCALE GENOMIC DNA]</scope>
    <source>
        <strain evidence="3">An199</strain>
    </source>
</reference>
<dbReference type="AlphaFoldDB" id="A0A1Y4I8M3"/>
<dbReference type="EMBL" id="NFJX01000015">
    <property type="protein sequence ID" value="OUP16563.1"/>
    <property type="molecule type" value="Genomic_DNA"/>
</dbReference>
<dbReference type="Gene3D" id="2.60.40.1120">
    <property type="entry name" value="Carboxypeptidase-like, regulatory domain"/>
    <property type="match status" value="1"/>
</dbReference>